<comment type="caution">
    <text evidence="2">The sequence shown here is derived from an EMBL/GenBank/DDBJ whole genome shotgun (WGS) entry which is preliminary data.</text>
</comment>
<dbReference type="InterPro" id="IPR018289">
    <property type="entry name" value="MULE_transposase_dom"/>
</dbReference>
<evidence type="ECO:0000259" key="1">
    <source>
        <dbReference type="Pfam" id="PF10551"/>
    </source>
</evidence>
<dbReference type="PANTHER" id="PTHR31973:SF187">
    <property type="entry name" value="MUTATOR TRANSPOSASE MUDRA PROTEIN"/>
    <property type="match status" value="1"/>
</dbReference>
<feature type="domain" description="MULE transposase" evidence="1">
    <location>
        <begin position="43"/>
        <end position="124"/>
    </location>
</feature>
<protein>
    <recommendedName>
        <fullName evidence="1">MULE transposase domain-containing protein</fullName>
    </recommendedName>
</protein>
<gene>
    <name evidence="2" type="ORF">Ddye_024605</name>
</gene>
<dbReference type="PANTHER" id="PTHR31973">
    <property type="entry name" value="POLYPROTEIN, PUTATIVE-RELATED"/>
    <property type="match status" value="1"/>
</dbReference>
<accession>A0AAD9WUE2</accession>
<name>A0AAD9WUE2_9ROSI</name>
<sequence length="126" mass="14356">MRDIFREYAIREGVTLGRVKNDNAVLSFQALKQGFLEGCRPFIGLDGCHLKGPYGGVLLSAVALEANSGIFPLAICICEKETKWSWKWFLNSLKMFLQFPENRHLCFMSDRQKGLVKALQTYYPFG</sequence>
<proteinExistence type="predicted"/>
<evidence type="ECO:0000313" key="2">
    <source>
        <dbReference type="EMBL" id="KAK2642842.1"/>
    </source>
</evidence>
<reference evidence="2" key="1">
    <citation type="journal article" date="2023" name="Plant J.">
        <title>Genome sequences and population genomics provide insights into the demographic history, inbreeding, and mutation load of two 'living fossil' tree species of Dipteronia.</title>
        <authorList>
            <person name="Feng Y."/>
            <person name="Comes H.P."/>
            <person name="Chen J."/>
            <person name="Zhu S."/>
            <person name="Lu R."/>
            <person name="Zhang X."/>
            <person name="Li P."/>
            <person name="Qiu J."/>
            <person name="Olsen K.M."/>
            <person name="Qiu Y."/>
        </authorList>
    </citation>
    <scope>NUCLEOTIDE SEQUENCE</scope>
    <source>
        <strain evidence="2">KIB01</strain>
    </source>
</reference>
<dbReference type="EMBL" id="JANJYI010000007">
    <property type="protein sequence ID" value="KAK2642842.1"/>
    <property type="molecule type" value="Genomic_DNA"/>
</dbReference>
<dbReference type="Proteomes" id="UP001280121">
    <property type="component" value="Unassembled WGS sequence"/>
</dbReference>
<evidence type="ECO:0000313" key="3">
    <source>
        <dbReference type="Proteomes" id="UP001280121"/>
    </source>
</evidence>
<keyword evidence="3" id="KW-1185">Reference proteome</keyword>
<organism evidence="2 3">
    <name type="scientific">Dipteronia dyeriana</name>
    <dbReference type="NCBI Taxonomy" id="168575"/>
    <lineage>
        <taxon>Eukaryota</taxon>
        <taxon>Viridiplantae</taxon>
        <taxon>Streptophyta</taxon>
        <taxon>Embryophyta</taxon>
        <taxon>Tracheophyta</taxon>
        <taxon>Spermatophyta</taxon>
        <taxon>Magnoliopsida</taxon>
        <taxon>eudicotyledons</taxon>
        <taxon>Gunneridae</taxon>
        <taxon>Pentapetalae</taxon>
        <taxon>rosids</taxon>
        <taxon>malvids</taxon>
        <taxon>Sapindales</taxon>
        <taxon>Sapindaceae</taxon>
        <taxon>Hippocastanoideae</taxon>
        <taxon>Acereae</taxon>
        <taxon>Dipteronia</taxon>
    </lineage>
</organism>
<dbReference type="AlphaFoldDB" id="A0AAD9WUE2"/>
<dbReference type="Pfam" id="PF10551">
    <property type="entry name" value="MULE"/>
    <property type="match status" value="1"/>
</dbReference>